<dbReference type="OrthoDB" id="10049057at2759"/>
<sequence length="571" mass="65908">MNAMKILWFVVPRLSASTLLEAMNVLVKPDLCIQTMKKIQVETALMLTNARLKPSFPCFVDIMLPAGTLKVPLSVTVFQVTSRVPDSVMPQPIMCDHLVLPFGKHRLKISQAKKSFERTVTIQPIFLEIWNLGTGMQRLEKNQLLASVGDMAWVRGTRQVKKQDRVNKYSLNEIPERYSIEVKNSFAALDLTERKPDELWQEGENKRRFQKDRDITGEFKPRVGSLKSNAGGDLCEESLVKERWRVYTEDLYRSDHNIPQFTEGIYEEEAPIIEEEVRKAVKSLANGKSPGSDELPIELFKEVGEEGVIVLTVICQRIWCTGVWPKRWKESIYIPIPKKGDPRICSNNRTIALISHASKVMLKVIQYRLEGYMEREMSIEQAGFRKGRGTRDQIANLRWILERSREFQRPVYMCFIDYSKAFDCVDHPTLWTMLTEMGIPKHLVHVIKSLYNEQEAKVRTEYGDTENFNIGKGVRQGCILSPYLFNLYSEYIMRQANLDNVELGVKIGGRRVNNLRYADDTTLLAESKEDLLNLMERVQTHSPQAGLHLNLKKTKVMCTEELDEIIWWKQS</sequence>
<gene>
    <name evidence="3" type="ORF">BSL78_28030</name>
</gene>
<dbReference type="PANTHER" id="PTHR47027">
    <property type="entry name" value="REVERSE TRANSCRIPTASE DOMAIN-CONTAINING PROTEIN"/>
    <property type="match status" value="1"/>
</dbReference>
<reference evidence="3 4" key="1">
    <citation type="journal article" date="2017" name="PLoS Biol.">
        <title>The sea cucumber genome provides insights into morphological evolution and visceral regeneration.</title>
        <authorList>
            <person name="Zhang X."/>
            <person name="Sun L."/>
            <person name="Yuan J."/>
            <person name="Sun Y."/>
            <person name="Gao Y."/>
            <person name="Zhang L."/>
            <person name="Li S."/>
            <person name="Dai H."/>
            <person name="Hamel J.F."/>
            <person name="Liu C."/>
            <person name="Yu Y."/>
            <person name="Liu S."/>
            <person name="Lin W."/>
            <person name="Guo K."/>
            <person name="Jin S."/>
            <person name="Xu P."/>
            <person name="Storey K.B."/>
            <person name="Huan P."/>
            <person name="Zhang T."/>
            <person name="Zhou Y."/>
            <person name="Zhang J."/>
            <person name="Lin C."/>
            <person name="Li X."/>
            <person name="Xing L."/>
            <person name="Huo D."/>
            <person name="Sun M."/>
            <person name="Wang L."/>
            <person name="Mercier A."/>
            <person name="Li F."/>
            <person name="Yang H."/>
            <person name="Xiang J."/>
        </authorList>
    </citation>
    <scope>NUCLEOTIDE SEQUENCE [LARGE SCALE GENOMIC DNA]</scope>
    <source>
        <strain evidence="3">Shaxun</strain>
        <tissue evidence="3">Muscle</tissue>
    </source>
</reference>
<feature type="domain" description="Reverse transcriptase" evidence="2">
    <location>
        <begin position="317"/>
        <end position="571"/>
    </location>
</feature>
<dbReference type="Gene3D" id="3.30.70.270">
    <property type="match status" value="1"/>
</dbReference>
<keyword evidence="4" id="KW-1185">Reference proteome</keyword>
<evidence type="ECO:0000259" key="2">
    <source>
        <dbReference type="PROSITE" id="PS50878"/>
    </source>
</evidence>
<evidence type="ECO:0000313" key="4">
    <source>
        <dbReference type="Proteomes" id="UP000230750"/>
    </source>
</evidence>
<dbReference type="EMBL" id="MRZV01001976">
    <property type="protein sequence ID" value="PIK35145.1"/>
    <property type="molecule type" value="Genomic_DNA"/>
</dbReference>
<dbReference type="PROSITE" id="PS50878">
    <property type="entry name" value="RT_POL"/>
    <property type="match status" value="1"/>
</dbReference>
<dbReference type="Proteomes" id="UP000230750">
    <property type="component" value="Unassembled WGS sequence"/>
</dbReference>
<evidence type="ECO:0000256" key="1">
    <source>
        <dbReference type="SAM" id="SignalP"/>
    </source>
</evidence>
<dbReference type="SUPFAM" id="SSF56672">
    <property type="entry name" value="DNA/RNA polymerases"/>
    <property type="match status" value="1"/>
</dbReference>
<dbReference type="InterPro" id="IPR043128">
    <property type="entry name" value="Rev_trsase/Diguanyl_cyclase"/>
</dbReference>
<proteinExistence type="predicted"/>
<name>A0A2G8JHE9_STIJA</name>
<dbReference type="STRING" id="307972.A0A2G8JHE9"/>
<dbReference type="AlphaFoldDB" id="A0A2G8JHE9"/>
<dbReference type="InterPro" id="IPR000477">
    <property type="entry name" value="RT_dom"/>
</dbReference>
<organism evidence="3 4">
    <name type="scientific">Stichopus japonicus</name>
    <name type="common">Sea cucumber</name>
    <dbReference type="NCBI Taxonomy" id="307972"/>
    <lineage>
        <taxon>Eukaryota</taxon>
        <taxon>Metazoa</taxon>
        <taxon>Echinodermata</taxon>
        <taxon>Eleutherozoa</taxon>
        <taxon>Echinozoa</taxon>
        <taxon>Holothuroidea</taxon>
        <taxon>Aspidochirotacea</taxon>
        <taxon>Aspidochirotida</taxon>
        <taxon>Stichopodidae</taxon>
        <taxon>Apostichopus</taxon>
    </lineage>
</organism>
<feature type="signal peptide" evidence="1">
    <location>
        <begin position="1"/>
        <end position="16"/>
    </location>
</feature>
<dbReference type="InterPro" id="IPR043502">
    <property type="entry name" value="DNA/RNA_pol_sf"/>
</dbReference>
<dbReference type="CDD" id="cd01650">
    <property type="entry name" value="RT_nLTR_like"/>
    <property type="match status" value="1"/>
</dbReference>
<keyword evidence="1" id="KW-0732">Signal</keyword>
<feature type="chain" id="PRO_5013883263" description="Reverse transcriptase domain-containing protein" evidence="1">
    <location>
        <begin position="17"/>
        <end position="571"/>
    </location>
</feature>
<protein>
    <recommendedName>
        <fullName evidence="2">Reverse transcriptase domain-containing protein</fullName>
    </recommendedName>
</protein>
<comment type="caution">
    <text evidence="3">The sequence shown here is derived from an EMBL/GenBank/DDBJ whole genome shotgun (WGS) entry which is preliminary data.</text>
</comment>
<dbReference type="Pfam" id="PF00078">
    <property type="entry name" value="RVT_1"/>
    <property type="match status" value="1"/>
</dbReference>
<evidence type="ECO:0000313" key="3">
    <source>
        <dbReference type="EMBL" id="PIK35145.1"/>
    </source>
</evidence>
<accession>A0A2G8JHE9</accession>
<dbReference type="PANTHER" id="PTHR47027:SF8">
    <property type="entry name" value="RIBONUCLEASE H"/>
    <property type="match status" value="1"/>
</dbReference>